<dbReference type="Proteomes" id="UP001187192">
    <property type="component" value="Unassembled WGS sequence"/>
</dbReference>
<reference evidence="1" key="1">
    <citation type="submission" date="2023-07" db="EMBL/GenBank/DDBJ databases">
        <title>draft genome sequence of fig (Ficus carica).</title>
        <authorList>
            <person name="Takahashi T."/>
            <person name="Nishimura K."/>
        </authorList>
    </citation>
    <scope>NUCLEOTIDE SEQUENCE</scope>
</reference>
<sequence>MVSERFPISYHASPRIHFKLLQIVRGRERAIRGRGNGRVQAEDEVAAEPNFTSECKPKMKLLRNLTWQKLWRSYVKTNKGVVDKLKTKRWQSLKWKSPLIHRLHNQRKIEEFKQLQIMSPYICDSRG</sequence>
<evidence type="ECO:0000313" key="2">
    <source>
        <dbReference type="Proteomes" id="UP001187192"/>
    </source>
</evidence>
<evidence type="ECO:0000313" key="1">
    <source>
        <dbReference type="EMBL" id="GMN28514.1"/>
    </source>
</evidence>
<dbReference type="EMBL" id="BTGU01005704">
    <property type="protein sequence ID" value="GMN28514.1"/>
    <property type="molecule type" value="Genomic_DNA"/>
</dbReference>
<protein>
    <submittedName>
        <fullName evidence="1">Uncharacterized protein</fullName>
    </submittedName>
</protein>
<accession>A0AA87Z2B6</accession>
<gene>
    <name evidence="1" type="ORF">TIFTF001_047890</name>
</gene>
<organism evidence="1 2">
    <name type="scientific">Ficus carica</name>
    <name type="common">Common fig</name>
    <dbReference type="NCBI Taxonomy" id="3494"/>
    <lineage>
        <taxon>Eukaryota</taxon>
        <taxon>Viridiplantae</taxon>
        <taxon>Streptophyta</taxon>
        <taxon>Embryophyta</taxon>
        <taxon>Tracheophyta</taxon>
        <taxon>Spermatophyta</taxon>
        <taxon>Magnoliopsida</taxon>
        <taxon>eudicotyledons</taxon>
        <taxon>Gunneridae</taxon>
        <taxon>Pentapetalae</taxon>
        <taxon>rosids</taxon>
        <taxon>fabids</taxon>
        <taxon>Rosales</taxon>
        <taxon>Moraceae</taxon>
        <taxon>Ficeae</taxon>
        <taxon>Ficus</taxon>
    </lineage>
</organism>
<dbReference type="AlphaFoldDB" id="A0AA87Z2B6"/>
<name>A0AA87Z2B6_FICCA</name>
<keyword evidence="2" id="KW-1185">Reference proteome</keyword>
<proteinExistence type="predicted"/>
<comment type="caution">
    <text evidence="1">The sequence shown here is derived from an EMBL/GenBank/DDBJ whole genome shotgun (WGS) entry which is preliminary data.</text>
</comment>